<dbReference type="Gramene" id="TraesCLE_scaffold_172268_01G000100.1">
    <property type="protein sequence ID" value="TraesCLE_scaffold_172268_01G000100.1"/>
    <property type="gene ID" value="TraesCLE_scaffold_172268_01G000100"/>
</dbReference>
<dbReference type="InterPro" id="IPR044303">
    <property type="entry name" value="ZAT1/4/9"/>
</dbReference>
<evidence type="ECO:0000259" key="3">
    <source>
        <dbReference type="PROSITE" id="PS50157"/>
    </source>
</evidence>
<feature type="region of interest" description="Disordered" evidence="2">
    <location>
        <begin position="31"/>
        <end position="50"/>
    </location>
</feature>
<keyword evidence="1" id="KW-0479">Metal-binding</keyword>
<dbReference type="STRING" id="4565.A0A3B6DH92"/>
<dbReference type="Pfam" id="PF13912">
    <property type="entry name" value="zf-C2H2_6"/>
    <property type="match status" value="2"/>
</dbReference>
<feature type="region of interest" description="Disordered" evidence="2">
    <location>
        <begin position="145"/>
        <end position="170"/>
    </location>
</feature>
<dbReference type="Gramene" id="TraesRN2D0100981200.1">
    <property type="protein sequence ID" value="TraesRN2D0100981200.1"/>
    <property type="gene ID" value="TraesRN2D0100981200"/>
</dbReference>
<dbReference type="Gene3D" id="3.30.160.60">
    <property type="entry name" value="Classic Zinc Finger"/>
    <property type="match status" value="1"/>
</dbReference>
<dbReference type="Gramene" id="TraesMAC2D03G01244110.1">
    <property type="protein sequence ID" value="TraesMAC2D03G01244110.1.CDS1"/>
    <property type="gene ID" value="TraesMAC2D03G01244110"/>
</dbReference>
<dbReference type="Gramene" id="TraesWEE_scaffold_025417_01G000100.1">
    <property type="protein sequence ID" value="TraesWEE_scaffold_025417_01G000100.1"/>
    <property type="gene ID" value="TraesWEE_scaffold_025417_01G000100"/>
</dbReference>
<dbReference type="Gramene" id="TraesSYM2D03G01261530.1">
    <property type="protein sequence ID" value="TraesSYM2D03G01261530.1.CDS1"/>
    <property type="gene ID" value="TraesSYM2D03G01261530"/>
</dbReference>
<sequence length="307" mass="32132">MAKNTCKLCCRRFASPRALAGHMRSHSIKVARSQQISSASSASTSLAAGDGDDARMAIQAHVLRGKPKRRARLAESDFSDRESEAEYPSQSPGAKRVHGGSRDAEPVSSVSDAATPEEDVALSLMMLSRDSWPAVAAWTPSSYRVADSDDGSDGGGEAAPAPPAAAEQKRTRFQCPACKKVFRSYQALGGHRASHVRGGRGGCCAPPLNPPPPPPPASTHLQPLPECEEGTKPHPHECPCCSRVFASGQALGGHKRSQLCPGAAAVADHPAAAMKSLGLIDLNLPAPFEDLEVSAVSDPFLAARPGH</sequence>
<reference evidence="4" key="1">
    <citation type="submission" date="2018-08" db="EMBL/GenBank/DDBJ databases">
        <authorList>
            <person name="Rossello M."/>
        </authorList>
    </citation>
    <scope>NUCLEOTIDE SEQUENCE [LARGE SCALE GENOMIC DNA]</scope>
    <source>
        <strain evidence="4">cv. Chinese Spring</strain>
    </source>
</reference>
<dbReference type="Gramene" id="TraesPARA_EIv1.0_0725060.1">
    <property type="protein sequence ID" value="TraesPARA_EIv1.0_0725060.1.CDS1"/>
    <property type="gene ID" value="TraesPARA_EIv1.0_0725060"/>
</dbReference>
<dbReference type="PANTHER" id="PTHR46326:SF5">
    <property type="entry name" value="OS04G0552700 PROTEIN"/>
    <property type="match status" value="1"/>
</dbReference>
<dbReference type="PROSITE" id="PS50157">
    <property type="entry name" value="ZINC_FINGER_C2H2_2"/>
    <property type="match status" value="2"/>
</dbReference>
<feature type="domain" description="C2H2-type" evidence="3">
    <location>
        <begin position="173"/>
        <end position="195"/>
    </location>
</feature>
<dbReference type="GO" id="GO:0006355">
    <property type="term" value="P:regulation of DNA-templated transcription"/>
    <property type="evidence" value="ECO:0007669"/>
    <property type="project" value="InterPro"/>
</dbReference>
<dbReference type="GeneID" id="123049772"/>
<evidence type="ECO:0000313" key="5">
    <source>
        <dbReference type="Proteomes" id="UP000019116"/>
    </source>
</evidence>
<keyword evidence="1" id="KW-0863">Zinc-finger</keyword>
<name>A0A3B6DH92_WHEAT</name>
<evidence type="ECO:0000313" key="4">
    <source>
        <dbReference type="EnsemblPlants" id="TraesCS2D02G410300.1.cds1"/>
    </source>
</evidence>
<dbReference type="Gramene" id="TraesSTA2D03G01234900.1">
    <property type="protein sequence ID" value="TraesSTA2D03G01234900.1.CDS1"/>
    <property type="gene ID" value="TraesSTA2D03G01234900"/>
</dbReference>
<dbReference type="EnsemblPlants" id="TraesCS2D02G410300.1">
    <property type="protein sequence ID" value="TraesCS2D02G410300.1.cds1"/>
    <property type="gene ID" value="TraesCS2D02G410300"/>
</dbReference>
<protein>
    <recommendedName>
        <fullName evidence="3">C2H2-type domain-containing protein</fullName>
    </recommendedName>
</protein>
<dbReference type="SUPFAM" id="SSF57667">
    <property type="entry name" value="beta-beta-alpha zinc fingers"/>
    <property type="match status" value="1"/>
</dbReference>
<dbReference type="Gramene" id="TraesROB_scaffold_028949_01G000100.1">
    <property type="protein sequence ID" value="TraesROB_scaffold_028949_01G000100.1"/>
    <property type="gene ID" value="TraesROB_scaffold_028949_01G000100"/>
</dbReference>
<dbReference type="InterPro" id="IPR036236">
    <property type="entry name" value="Znf_C2H2_sf"/>
</dbReference>
<dbReference type="PANTHER" id="PTHR46326">
    <property type="entry name" value="ZINC FINGER PROTEIN ZAT1-RELATED"/>
    <property type="match status" value="1"/>
</dbReference>
<accession>A0A3B6DH92</accession>
<dbReference type="Gramene" id="TraesARI2D03G01262350.1">
    <property type="protein sequence ID" value="TraesARI2D03G01262350.1.CDS1"/>
    <property type="gene ID" value="TraesARI2D03G01262350"/>
</dbReference>
<dbReference type="InterPro" id="IPR013087">
    <property type="entry name" value="Znf_C2H2_type"/>
</dbReference>
<organism evidence="4">
    <name type="scientific">Triticum aestivum</name>
    <name type="common">Wheat</name>
    <dbReference type="NCBI Taxonomy" id="4565"/>
    <lineage>
        <taxon>Eukaryota</taxon>
        <taxon>Viridiplantae</taxon>
        <taxon>Streptophyta</taxon>
        <taxon>Embryophyta</taxon>
        <taxon>Tracheophyta</taxon>
        <taxon>Spermatophyta</taxon>
        <taxon>Magnoliopsida</taxon>
        <taxon>Liliopsida</taxon>
        <taxon>Poales</taxon>
        <taxon>Poaceae</taxon>
        <taxon>BOP clade</taxon>
        <taxon>Pooideae</taxon>
        <taxon>Triticodae</taxon>
        <taxon>Triticeae</taxon>
        <taxon>Triticinae</taxon>
        <taxon>Triticum</taxon>
    </lineage>
</organism>
<dbReference type="AlphaFoldDB" id="A0A3B6DH92"/>
<feature type="domain" description="C2H2-type" evidence="3">
    <location>
        <begin position="4"/>
        <end position="27"/>
    </location>
</feature>
<dbReference type="OrthoDB" id="9411774at2759"/>
<keyword evidence="1" id="KW-0862">Zinc</keyword>
<dbReference type="Gramene" id="TraesCS2D03G0928500.1">
    <property type="protein sequence ID" value="TraesCS2D03G0928500.1.CDS1"/>
    <property type="gene ID" value="TraesCS2D03G0928500"/>
</dbReference>
<dbReference type="Gramene" id="TraesJAG2D03G01252180.1">
    <property type="protein sequence ID" value="TraesJAG2D03G01252180.1.CDS1"/>
    <property type="gene ID" value="TraesJAG2D03G01252180"/>
</dbReference>
<dbReference type="Pfam" id="PF13894">
    <property type="entry name" value="zf-C2H2_4"/>
    <property type="match status" value="1"/>
</dbReference>
<evidence type="ECO:0000256" key="1">
    <source>
        <dbReference type="PROSITE-ProRule" id="PRU00042"/>
    </source>
</evidence>
<dbReference type="Gramene" id="TraesCAD_scaffold_022285_01G000100.1">
    <property type="protein sequence ID" value="TraesCAD_scaffold_022285_01G000100.1"/>
    <property type="gene ID" value="TraesCAD_scaffold_022285_01G000100"/>
</dbReference>
<dbReference type="SMART" id="SM00355">
    <property type="entry name" value="ZnF_C2H2"/>
    <property type="match status" value="3"/>
</dbReference>
<gene>
    <name evidence="4" type="primary">LOC123049772</name>
</gene>
<dbReference type="Gramene" id="TraesJUL2D03G01253740.1">
    <property type="protein sequence ID" value="TraesJUL2D03G01253740.1.CDS1"/>
    <property type="gene ID" value="TraesJUL2D03G01253740"/>
</dbReference>
<feature type="compositionally biased region" description="Basic and acidic residues" evidence="2">
    <location>
        <begin position="72"/>
        <end position="84"/>
    </location>
</feature>
<proteinExistence type="predicted"/>
<dbReference type="PROSITE" id="PS00028">
    <property type="entry name" value="ZINC_FINGER_C2H2_1"/>
    <property type="match status" value="2"/>
</dbReference>
<dbReference type="Proteomes" id="UP000019116">
    <property type="component" value="Chromosome 2D"/>
</dbReference>
<dbReference type="Gramene" id="TraesLDM2D03G01247070.1">
    <property type="protein sequence ID" value="TraesLDM2D03G01247070.1.CDS1"/>
    <property type="gene ID" value="TraesLDM2D03G01247070"/>
</dbReference>
<keyword evidence="5" id="KW-1185">Reference proteome</keyword>
<dbReference type="Gramene" id="TraesKAR2D01G0378950.1">
    <property type="protein sequence ID" value="cds.TraesKAR2D01G0378950.1"/>
    <property type="gene ID" value="TraesKAR2D01G0378950"/>
</dbReference>
<dbReference type="RefSeq" id="XP_044328583.1">
    <property type="nucleotide sequence ID" value="XM_044472648.1"/>
</dbReference>
<feature type="region of interest" description="Disordered" evidence="2">
    <location>
        <begin position="63"/>
        <end position="115"/>
    </location>
</feature>
<dbReference type="GO" id="GO:0008270">
    <property type="term" value="F:zinc ion binding"/>
    <property type="evidence" value="ECO:0007669"/>
    <property type="project" value="UniProtKB-KW"/>
</dbReference>
<dbReference type="OMA" id="CEVGTEP"/>
<feature type="compositionally biased region" description="Low complexity" evidence="2">
    <location>
        <begin position="31"/>
        <end position="48"/>
    </location>
</feature>
<reference evidence="4" key="2">
    <citation type="submission" date="2018-10" db="UniProtKB">
        <authorList>
            <consortium name="EnsemblPlants"/>
        </authorList>
    </citation>
    <scope>IDENTIFICATION</scope>
</reference>
<dbReference type="Gramene" id="TraesLAC2D03G01197460.1">
    <property type="protein sequence ID" value="TraesLAC2D03G01197460.1.CDS1"/>
    <property type="gene ID" value="TraesLAC2D03G01197460"/>
</dbReference>
<dbReference type="Gramene" id="TraesCS2D02G410300.1">
    <property type="protein sequence ID" value="TraesCS2D02G410300.1.cds1"/>
    <property type="gene ID" value="TraesCS2D02G410300"/>
</dbReference>
<evidence type="ECO:0000256" key="2">
    <source>
        <dbReference type="SAM" id="MobiDB-lite"/>
    </source>
</evidence>